<dbReference type="InterPro" id="IPR036867">
    <property type="entry name" value="R3H_dom_sf"/>
</dbReference>
<dbReference type="EMBL" id="MQSV01000001">
    <property type="protein sequence ID" value="OKL49417.1"/>
    <property type="molecule type" value="Genomic_DNA"/>
</dbReference>
<dbReference type="Pfam" id="PF01424">
    <property type="entry name" value="R3H"/>
    <property type="match status" value="1"/>
</dbReference>
<dbReference type="SMART" id="SM00393">
    <property type="entry name" value="R3H"/>
    <property type="match status" value="1"/>
</dbReference>
<dbReference type="STRING" id="1921764.BSR28_02355"/>
<keyword evidence="3" id="KW-1185">Reference proteome</keyword>
<dbReference type="GO" id="GO:0003723">
    <property type="term" value="F:RNA binding"/>
    <property type="evidence" value="ECO:0007669"/>
    <property type="project" value="InterPro"/>
</dbReference>
<dbReference type="PANTHER" id="PTHR35800:SF1">
    <property type="entry name" value="RNA-BINDING PROTEIN KHPB"/>
    <property type="match status" value="1"/>
</dbReference>
<dbReference type="Gene3D" id="3.30.1370.50">
    <property type="entry name" value="R3H-like domain"/>
    <property type="match status" value="1"/>
</dbReference>
<sequence length="176" mass="19782">MSTEKTELIKRLEAEGDIAADYLEELLDIIDVGGEFEIDVERDRATVEIVDDEDERELRRLVGRDGAVLDALQELTRLVVQNETGERSRLMLDIAGHRKAQRQRLAAIAEEAVTRAQATGEPVRLEPMNPFERKVCHDVVSAAGLFSDSEGTPPNRRVVIYLEEPEVLVDEEDDEA</sequence>
<dbReference type="RefSeq" id="WP_073708309.1">
    <property type="nucleotide sequence ID" value="NZ_MQSU01000001.1"/>
</dbReference>
<evidence type="ECO:0000259" key="1">
    <source>
        <dbReference type="PROSITE" id="PS51061"/>
    </source>
</evidence>
<name>A0A1Q5PPF1_9ACTO</name>
<feature type="domain" description="R3H" evidence="1">
    <location>
        <begin position="99"/>
        <end position="164"/>
    </location>
</feature>
<dbReference type="AlphaFoldDB" id="A0A1Q5PPF1"/>
<evidence type="ECO:0000313" key="3">
    <source>
        <dbReference type="Proteomes" id="UP000186785"/>
    </source>
</evidence>
<dbReference type="CDD" id="cd02644">
    <property type="entry name" value="R3H_jag"/>
    <property type="match status" value="1"/>
</dbReference>
<reference evidence="2 3" key="1">
    <citation type="submission" date="2016-11" db="EMBL/GenBank/DDBJ databases">
        <title>Actinomyces gypaetusis sp. nov. isolated from the vulture Gypaetus barbatus in Qinghai Tibet Plateau China.</title>
        <authorList>
            <person name="Meng X."/>
        </authorList>
    </citation>
    <scope>NUCLEOTIDE SEQUENCE [LARGE SCALE GENOMIC DNA]</scope>
    <source>
        <strain evidence="2 3">VUL4_2</strain>
    </source>
</reference>
<dbReference type="InterPro" id="IPR015946">
    <property type="entry name" value="KH_dom-like_a/b"/>
</dbReference>
<dbReference type="Gene3D" id="3.30.300.20">
    <property type="match status" value="1"/>
</dbReference>
<dbReference type="PROSITE" id="PS51061">
    <property type="entry name" value="R3H"/>
    <property type="match status" value="1"/>
</dbReference>
<protein>
    <submittedName>
        <fullName evidence="2">Single-stranded DNA-binding protein</fullName>
    </submittedName>
</protein>
<evidence type="ECO:0000313" key="2">
    <source>
        <dbReference type="EMBL" id="OKL49417.1"/>
    </source>
</evidence>
<dbReference type="OrthoDB" id="9794483at2"/>
<dbReference type="CDD" id="cd02414">
    <property type="entry name" value="KH-II_Jag"/>
    <property type="match status" value="1"/>
</dbReference>
<accession>A0A1Q5PPF1</accession>
<comment type="caution">
    <text evidence="2">The sequence shown here is derived from an EMBL/GenBank/DDBJ whole genome shotgun (WGS) entry which is preliminary data.</text>
</comment>
<dbReference type="Proteomes" id="UP000186785">
    <property type="component" value="Unassembled WGS sequence"/>
</dbReference>
<dbReference type="InterPro" id="IPR038008">
    <property type="entry name" value="Jag_KH"/>
</dbReference>
<dbReference type="GO" id="GO:0003677">
    <property type="term" value="F:DNA binding"/>
    <property type="evidence" value="ECO:0007669"/>
    <property type="project" value="UniProtKB-KW"/>
</dbReference>
<organism evidence="2 3">
    <name type="scientific">Boudabousia liubingyangii</name>
    <dbReference type="NCBI Taxonomy" id="1921764"/>
    <lineage>
        <taxon>Bacteria</taxon>
        <taxon>Bacillati</taxon>
        <taxon>Actinomycetota</taxon>
        <taxon>Actinomycetes</taxon>
        <taxon>Actinomycetales</taxon>
        <taxon>Actinomycetaceae</taxon>
        <taxon>Boudabousia</taxon>
    </lineage>
</organism>
<proteinExistence type="predicted"/>
<dbReference type="InterPro" id="IPR039247">
    <property type="entry name" value="KhpB"/>
</dbReference>
<dbReference type="InterPro" id="IPR001374">
    <property type="entry name" value="R3H_dom"/>
</dbReference>
<keyword evidence="2" id="KW-0238">DNA-binding</keyword>
<dbReference type="InterPro" id="IPR034079">
    <property type="entry name" value="R3H_KhpB"/>
</dbReference>
<dbReference type="SUPFAM" id="SSF82708">
    <property type="entry name" value="R3H domain"/>
    <property type="match status" value="1"/>
</dbReference>
<dbReference type="PANTHER" id="PTHR35800">
    <property type="entry name" value="PROTEIN JAG"/>
    <property type="match status" value="1"/>
</dbReference>
<gene>
    <name evidence="2" type="ORF">BSR29_00125</name>
</gene>